<dbReference type="SUPFAM" id="SSF55347">
    <property type="entry name" value="Glyceraldehyde-3-phosphate dehydrogenase-like, C-terminal domain"/>
    <property type="match status" value="1"/>
</dbReference>
<dbReference type="PANTHER" id="PTHR31873:SF6">
    <property type="entry name" value="ASPARTATE DEHYDROGENASE DOMAIN-CONTAINING PROTEIN"/>
    <property type="match status" value="1"/>
</dbReference>
<organism evidence="9 10">
    <name type="scientific">Fodinicurvata halophila</name>
    <dbReference type="NCBI Taxonomy" id="1419723"/>
    <lineage>
        <taxon>Bacteria</taxon>
        <taxon>Pseudomonadati</taxon>
        <taxon>Pseudomonadota</taxon>
        <taxon>Alphaproteobacteria</taxon>
        <taxon>Rhodospirillales</taxon>
        <taxon>Rhodovibrionaceae</taxon>
        <taxon>Fodinicurvata</taxon>
    </lineage>
</organism>
<dbReference type="InterPro" id="IPR002811">
    <property type="entry name" value="Asp_DH"/>
</dbReference>
<keyword evidence="4 6" id="KW-0560">Oxidoreductase</keyword>
<evidence type="ECO:0000313" key="10">
    <source>
        <dbReference type="Proteomes" id="UP001595799"/>
    </source>
</evidence>
<gene>
    <name evidence="6" type="primary">nadX</name>
    <name evidence="9" type="ORF">ACFOW6_01620</name>
</gene>
<dbReference type="InterPro" id="IPR020626">
    <property type="entry name" value="Asp_DH_prok"/>
</dbReference>
<evidence type="ECO:0000313" key="9">
    <source>
        <dbReference type="EMBL" id="MFC4350232.1"/>
    </source>
</evidence>
<comment type="pathway">
    <text evidence="6">Cofactor biosynthesis; NAD(+) biosynthesis; iminoaspartate from L-aspartate (dehydrogenase route): step 1/1.</text>
</comment>
<evidence type="ECO:0000256" key="6">
    <source>
        <dbReference type="HAMAP-Rule" id="MF_01265"/>
    </source>
</evidence>
<feature type="active site" evidence="6">
    <location>
        <position position="221"/>
    </location>
</feature>
<dbReference type="InterPro" id="IPR036291">
    <property type="entry name" value="NAD(P)-bd_dom_sf"/>
</dbReference>
<comment type="catalytic activity">
    <reaction evidence="6">
        <text>L-aspartate + NADP(+) + H2O = oxaloacetate + NH4(+) + NADPH + H(+)</text>
        <dbReference type="Rhea" id="RHEA:11784"/>
        <dbReference type="ChEBI" id="CHEBI:15377"/>
        <dbReference type="ChEBI" id="CHEBI:15378"/>
        <dbReference type="ChEBI" id="CHEBI:16452"/>
        <dbReference type="ChEBI" id="CHEBI:28938"/>
        <dbReference type="ChEBI" id="CHEBI:29991"/>
        <dbReference type="ChEBI" id="CHEBI:57783"/>
        <dbReference type="ChEBI" id="CHEBI:58349"/>
        <dbReference type="EC" id="1.4.1.21"/>
    </reaction>
</comment>
<evidence type="ECO:0000256" key="2">
    <source>
        <dbReference type="ARBA" id="ARBA00022642"/>
    </source>
</evidence>
<dbReference type="Pfam" id="PF01958">
    <property type="entry name" value="Asp_DH_C"/>
    <property type="match status" value="1"/>
</dbReference>
<keyword evidence="2 6" id="KW-0662">Pyridine nucleotide biosynthesis</keyword>
<feature type="binding site" evidence="6">
    <location>
        <position position="191"/>
    </location>
    <ligand>
        <name>NAD(+)</name>
        <dbReference type="ChEBI" id="CHEBI:57540"/>
    </ligand>
</feature>
<name>A0ABV8UHH0_9PROT</name>
<dbReference type="Pfam" id="PF03447">
    <property type="entry name" value="NAD_binding_3"/>
    <property type="match status" value="1"/>
</dbReference>
<dbReference type="Proteomes" id="UP001595799">
    <property type="component" value="Unassembled WGS sequence"/>
</dbReference>
<dbReference type="InterPro" id="IPR005106">
    <property type="entry name" value="Asp/hSer_DH_NAD-bd"/>
</dbReference>
<comment type="caution">
    <text evidence="9">The sequence shown here is derived from an EMBL/GenBank/DDBJ whole genome shotgun (WGS) entry which is preliminary data.</text>
</comment>
<feature type="domain" description="Aspartate/homoserine dehydrogenase NAD-binding" evidence="8">
    <location>
        <begin position="14"/>
        <end position="121"/>
    </location>
</feature>
<proteinExistence type="inferred from homology"/>
<evidence type="ECO:0000256" key="3">
    <source>
        <dbReference type="ARBA" id="ARBA00022857"/>
    </source>
</evidence>
<protein>
    <recommendedName>
        <fullName evidence="6">L-aspartate dehydrogenase</fullName>
        <ecNumber evidence="6">1.4.1.21</ecNumber>
    </recommendedName>
</protein>
<dbReference type="Gene3D" id="3.30.360.10">
    <property type="entry name" value="Dihydrodipicolinate Reductase, domain 2"/>
    <property type="match status" value="1"/>
</dbReference>
<dbReference type="Gene3D" id="3.40.50.720">
    <property type="entry name" value="NAD(P)-binding Rossmann-like Domain"/>
    <property type="match status" value="1"/>
</dbReference>
<dbReference type="EMBL" id="JBHSCW010000001">
    <property type="protein sequence ID" value="MFC4350232.1"/>
    <property type="molecule type" value="Genomic_DNA"/>
</dbReference>
<evidence type="ECO:0000256" key="1">
    <source>
        <dbReference type="ARBA" id="ARBA00008331"/>
    </source>
</evidence>
<keyword evidence="5 6" id="KW-0520">NAD</keyword>
<reference evidence="10" key="1">
    <citation type="journal article" date="2019" name="Int. J. Syst. Evol. Microbiol.">
        <title>The Global Catalogue of Microorganisms (GCM) 10K type strain sequencing project: providing services to taxonomists for standard genome sequencing and annotation.</title>
        <authorList>
            <consortium name="The Broad Institute Genomics Platform"/>
            <consortium name="The Broad Institute Genome Sequencing Center for Infectious Disease"/>
            <person name="Wu L."/>
            <person name="Ma J."/>
        </authorList>
    </citation>
    <scope>NUCLEOTIDE SEQUENCE [LARGE SCALE GENOMIC DNA]</scope>
    <source>
        <strain evidence="10">CECT 8472</strain>
    </source>
</reference>
<keyword evidence="3 6" id="KW-0521">NADP</keyword>
<evidence type="ECO:0000256" key="4">
    <source>
        <dbReference type="ARBA" id="ARBA00023002"/>
    </source>
</evidence>
<comment type="similarity">
    <text evidence="1 6">Belongs to the L-aspartate dehydrogenase family.</text>
</comment>
<comment type="miscellaneous">
    <text evidence="6">The iminoaspartate product is unstable in aqueous solution and can decompose to oxaloacetate and ammonia.</text>
</comment>
<feature type="binding site" evidence="6">
    <location>
        <position position="126"/>
    </location>
    <ligand>
        <name>NAD(+)</name>
        <dbReference type="ChEBI" id="CHEBI:57540"/>
    </ligand>
</feature>
<dbReference type="EC" id="1.4.1.21" evidence="6"/>
<dbReference type="PIRSF" id="PIRSF005227">
    <property type="entry name" value="Asp_dh_NAD_syn"/>
    <property type="match status" value="1"/>
</dbReference>
<sequence>MKDQADRLSVGVAGLGAVGMKVAAALDEGIDGLDLVAVSARDVERARKRASGFSTSPAVLTLDELPGRAKVIVECLPPELFRRIAEPVVNRGDVLVVASVGALLSANDLVVLAHRLGGRVFAPSGAVAGLDGLAAAAEAGLEDVTLVTRKPPSAFTPEIMRQLDTMNLTAPRRVFAGNAVEAVKAFPQNVNVAATVSLAGFGPERTRVEVWCDPDVPNNRHELNFRSAVGEVRVEVSNLPDPENPRSSAATGYSIVACLRKLSATLCIGS</sequence>
<dbReference type="NCBIfam" id="NF009825">
    <property type="entry name" value="PRK13302.1"/>
    <property type="match status" value="1"/>
</dbReference>
<feature type="domain" description="Aspartate dehydrogenase" evidence="7">
    <location>
        <begin position="169"/>
        <end position="256"/>
    </location>
</feature>
<dbReference type="RefSeq" id="WP_382420474.1">
    <property type="nucleotide sequence ID" value="NZ_JBHSCW010000001.1"/>
</dbReference>
<evidence type="ECO:0000259" key="8">
    <source>
        <dbReference type="Pfam" id="PF03447"/>
    </source>
</evidence>
<dbReference type="HAMAP" id="MF_01265">
    <property type="entry name" value="NadX"/>
    <property type="match status" value="1"/>
</dbReference>
<accession>A0ABV8UHH0</accession>
<comment type="function">
    <text evidence="6">Specifically catalyzes the NAD or NADP-dependent dehydrogenation of L-aspartate to iminoaspartate.</text>
</comment>
<dbReference type="PANTHER" id="PTHR31873">
    <property type="entry name" value="L-ASPARTATE DEHYDROGENASE-RELATED"/>
    <property type="match status" value="1"/>
</dbReference>
<comment type="catalytic activity">
    <reaction evidence="6">
        <text>L-aspartate + NAD(+) + H2O = oxaloacetate + NH4(+) + NADH + H(+)</text>
        <dbReference type="Rhea" id="RHEA:11788"/>
        <dbReference type="ChEBI" id="CHEBI:15377"/>
        <dbReference type="ChEBI" id="CHEBI:15378"/>
        <dbReference type="ChEBI" id="CHEBI:16452"/>
        <dbReference type="ChEBI" id="CHEBI:28938"/>
        <dbReference type="ChEBI" id="CHEBI:29991"/>
        <dbReference type="ChEBI" id="CHEBI:57540"/>
        <dbReference type="ChEBI" id="CHEBI:57945"/>
        <dbReference type="EC" id="1.4.1.21"/>
    </reaction>
</comment>
<dbReference type="InterPro" id="IPR011182">
    <property type="entry name" value="L-Asp_DH"/>
</dbReference>
<evidence type="ECO:0000259" key="7">
    <source>
        <dbReference type="Pfam" id="PF01958"/>
    </source>
</evidence>
<dbReference type="SUPFAM" id="SSF51735">
    <property type="entry name" value="NAD(P)-binding Rossmann-fold domains"/>
    <property type="match status" value="1"/>
</dbReference>
<evidence type="ECO:0000256" key="5">
    <source>
        <dbReference type="ARBA" id="ARBA00023027"/>
    </source>
</evidence>
<keyword evidence="10" id="KW-1185">Reference proteome</keyword>